<comment type="similarity">
    <text evidence="1">Belongs to the CAF1 family.</text>
</comment>
<gene>
    <name evidence="2" type="ORF">POLS_LOCUS3730</name>
</gene>
<dbReference type="GO" id="GO:0000289">
    <property type="term" value="P:nuclear-transcribed mRNA poly(A) tail shortening"/>
    <property type="evidence" value="ECO:0007669"/>
    <property type="project" value="TreeGrafter"/>
</dbReference>
<dbReference type="PANTHER" id="PTHR15092">
    <property type="entry name" value="POLY A -SPECIFIC RIBONUCLEASE/TARGET OF EGR1, MEMBER 1"/>
    <property type="match status" value="1"/>
</dbReference>
<keyword evidence="3" id="KW-1185">Reference proteome</keyword>
<dbReference type="InterPro" id="IPR036397">
    <property type="entry name" value="RNaseH_sf"/>
</dbReference>
<evidence type="ECO:0000313" key="2">
    <source>
        <dbReference type="EMBL" id="CAG8067813.1"/>
    </source>
</evidence>
<protein>
    <submittedName>
        <fullName evidence="2">Uncharacterized protein</fullName>
    </submittedName>
</protein>
<dbReference type="InterPro" id="IPR051181">
    <property type="entry name" value="CAF1_poly(A)_ribonucleases"/>
</dbReference>
<dbReference type="Pfam" id="PF04857">
    <property type="entry name" value="CAF1"/>
    <property type="match status" value="1"/>
</dbReference>
<dbReference type="GO" id="GO:0003723">
    <property type="term" value="F:RNA binding"/>
    <property type="evidence" value="ECO:0007669"/>
    <property type="project" value="TreeGrafter"/>
</dbReference>
<dbReference type="PANTHER" id="PTHR15092:SF22">
    <property type="entry name" value="POLY(A)-SPECIFIC RIBONUCLEASE PNLDC1"/>
    <property type="match status" value="1"/>
</dbReference>
<evidence type="ECO:0000256" key="1">
    <source>
        <dbReference type="ARBA" id="ARBA00008372"/>
    </source>
</evidence>
<organism evidence="2 3">
    <name type="scientific">Penicillium olsonii</name>
    <dbReference type="NCBI Taxonomy" id="99116"/>
    <lineage>
        <taxon>Eukaryota</taxon>
        <taxon>Fungi</taxon>
        <taxon>Dikarya</taxon>
        <taxon>Ascomycota</taxon>
        <taxon>Pezizomycotina</taxon>
        <taxon>Eurotiomycetes</taxon>
        <taxon>Eurotiomycetidae</taxon>
        <taxon>Eurotiales</taxon>
        <taxon>Aspergillaceae</taxon>
        <taxon>Penicillium</taxon>
    </lineage>
</organism>
<dbReference type="OrthoDB" id="1432093at2759"/>
<dbReference type="SUPFAM" id="SSF53098">
    <property type="entry name" value="Ribonuclease H-like"/>
    <property type="match status" value="1"/>
</dbReference>
<dbReference type="Gene3D" id="3.30.420.10">
    <property type="entry name" value="Ribonuclease H-like superfamily/Ribonuclease H"/>
    <property type="match status" value="2"/>
</dbReference>
<dbReference type="GO" id="GO:0000175">
    <property type="term" value="F:3'-5'-RNA exonuclease activity"/>
    <property type="evidence" value="ECO:0007669"/>
    <property type="project" value="TreeGrafter"/>
</dbReference>
<accession>A0A9W4MS85</accession>
<sequence length="562" mass="63910">MDIGTAKFPAYLPFILNDISSSCFIAMDFELSGLAFPPSERLETPTVQERYLEAKVAAERYQILQVGLAICHENSTTATYTLKPYNFNISPITDPGTNVNRDWVFGSRSMEFLLAQGFSIDTMCKTGIRYLSREEEASAIQIAVEKSRSRTNIPDIKVQEDDIECLKFLQSSRLTINEWLAEGENRQEWLNIPPPASLPSPPCEIPLGLSNTQKRLVHQLISIEYPGLTSRGAPDFVQIQDRDPDSERRVFETKLKTRKQRIRDNIGFRWIAEALVGGNFDELDPEAFNPLLKRIENPTLDVQQISERVKSQLKRNRPVLVGHNMFFDLLFFYRCFIGSLPDTLEEFNGSIHELFPVLADTKYMATHDCGVMAQQSALEDLNRNLAHLEYPKIEIDTRFTKYRTRRCAHEAGYDSLLTALAFIKLAGNLQRNPAICSSVEEMHSEKSRSLFAIAMQQLDRQILSAKSESHDFLEQGRDVIPTIDEGQIAVPGRSWEDNGDRQITSLANRGRLVPRLGTIFWANYGNKLRVFGTQEGIIRVVDRQVKEEEAKEIKVGILIDID</sequence>
<reference evidence="2" key="1">
    <citation type="submission" date="2021-07" db="EMBL/GenBank/DDBJ databases">
        <authorList>
            <person name="Branca A.L. A."/>
        </authorList>
    </citation>
    <scope>NUCLEOTIDE SEQUENCE</scope>
</reference>
<dbReference type="GO" id="GO:1990431">
    <property type="term" value="P:priRNA 3'-end processing"/>
    <property type="evidence" value="ECO:0007669"/>
    <property type="project" value="TreeGrafter"/>
</dbReference>
<proteinExistence type="inferred from homology"/>
<name>A0A9W4MS85_PENOL</name>
<dbReference type="GO" id="GO:1990432">
    <property type="term" value="P:siRNA 3'-end processing"/>
    <property type="evidence" value="ECO:0007669"/>
    <property type="project" value="TreeGrafter"/>
</dbReference>
<dbReference type="Proteomes" id="UP001153618">
    <property type="component" value="Unassembled WGS sequence"/>
</dbReference>
<dbReference type="GO" id="GO:0005634">
    <property type="term" value="C:nucleus"/>
    <property type="evidence" value="ECO:0007669"/>
    <property type="project" value="TreeGrafter"/>
</dbReference>
<dbReference type="InterPro" id="IPR006941">
    <property type="entry name" value="RNase_CAF1"/>
</dbReference>
<evidence type="ECO:0000313" key="3">
    <source>
        <dbReference type="Proteomes" id="UP001153618"/>
    </source>
</evidence>
<dbReference type="AlphaFoldDB" id="A0A9W4MS85"/>
<comment type="caution">
    <text evidence="2">The sequence shown here is derived from an EMBL/GenBank/DDBJ whole genome shotgun (WGS) entry which is preliminary data.</text>
</comment>
<dbReference type="InterPro" id="IPR012337">
    <property type="entry name" value="RNaseH-like_sf"/>
</dbReference>
<dbReference type="EMBL" id="CAJVOS010000018">
    <property type="protein sequence ID" value="CAG8067813.1"/>
    <property type="molecule type" value="Genomic_DNA"/>
</dbReference>